<keyword evidence="1" id="KW-1133">Transmembrane helix</keyword>
<name>A0A1I0Q933_9EURY</name>
<protein>
    <submittedName>
        <fullName evidence="2">Uncharacterized protein</fullName>
    </submittedName>
</protein>
<reference evidence="3" key="1">
    <citation type="submission" date="2016-10" db="EMBL/GenBank/DDBJ databases">
        <authorList>
            <person name="Varghese N."/>
        </authorList>
    </citation>
    <scope>NUCLEOTIDE SEQUENCE [LARGE SCALE GENOMIC DNA]</scope>
    <source>
        <strain evidence="3">CGMCC 1.12284</strain>
    </source>
</reference>
<feature type="transmembrane region" description="Helical" evidence="1">
    <location>
        <begin position="50"/>
        <end position="74"/>
    </location>
</feature>
<organism evidence="2 3">
    <name type="scientific">Natrinema salifodinae</name>
    <dbReference type="NCBI Taxonomy" id="1202768"/>
    <lineage>
        <taxon>Archaea</taxon>
        <taxon>Methanobacteriati</taxon>
        <taxon>Methanobacteriota</taxon>
        <taxon>Stenosarchaea group</taxon>
        <taxon>Halobacteria</taxon>
        <taxon>Halobacteriales</taxon>
        <taxon>Natrialbaceae</taxon>
        <taxon>Natrinema</taxon>
    </lineage>
</organism>
<dbReference type="STRING" id="1202768.SAMN05216285_3257"/>
<evidence type="ECO:0000313" key="3">
    <source>
        <dbReference type="Proteomes" id="UP000183275"/>
    </source>
</evidence>
<dbReference type="EMBL" id="FOIS01000004">
    <property type="protein sequence ID" value="SEW23518.1"/>
    <property type="molecule type" value="Genomic_DNA"/>
</dbReference>
<proteinExistence type="predicted"/>
<keyword evidence="1" id="KW-0472">Membrane</keyword>
<accession>A0A1I0Q933</accession>
<evidence type="ECO:0000256" key="1">
    <source>
        <dbReference type="SAM" id="Phobius"/>
    </source>
</evidence>
<feature type="transmembrane region" description="Helical" evidence="1">
    <location>
        <begin position="22"/>
        <end position="41"/>
    </location>
</feature>
<dbReference type="AlphaFoldDB" id="A0A1I0Q933"/>
<dbReference type="Proteomes" id="UP000183275">
    <property type="component" value="Unassembled WGS sequence"/>
</dbReference>
<dbReference type="RefSeq" id="WP_049991211.1">
    <property type="nucleotide sequence ID" value="NZ_FOIS01000004.1"/>
</dbReference>
<gene>
    <name evidence="2" type="ORF">SAMN05216285_3257</name>
</gene>
<evidence type="ECO:0000313" key="2">
    <source>
        <dbReference type="EMBL" id="SEW23518.1"/>
    </source>
</evidence>
<keyword evidence="1" id="KW-0812">Transmembrane</keyword>
<keyword evidence="3" id="KW-1185">Reference proteome</keyword>
<sequence>MSDADGKRHGNESGSRIATNRTAVAIAAASVVLAVALWVVVRRGLLGDLIVYAVAIDTLPLVLLFVLTAGWLVVWSWGRLVSLLQ</sequence>